<protein>
    <submittedName>
        <fullName evidence="1">Uncharacterized protein</fullName>
    </submittedName>
</protein>
<name>A0ABQ0S7V4_9PSEU</name>
<evidence type="ECO:0000313" key="1">
    <source>
        <dbReference type="EMBL" id="GEC28992.1"/>
    </source>
</evidence>
<accession>A0ABQ0S7V4</accession>
<proteinExistence type="predicted"/>
<organism evidence="1 2">
    <name type="scientific">Pseudonocardia saturnea</name>
    <dbReference type="NCBI Taxonomy" id="33909"/>
    <lineage>
        <taxon>Bacteria</taxon>
        <taxon>Bacillati</taxon>
        <taxon>Actinomycetota</taxon>
        <taxon>Actinomycetes</taxon>
        <taxon>Pseudonocardiales</taxon>
        <taxon>Pseudonocardiaceae</taxon>
        <taxon>Pseudonocardia</taxon>
    </lineage>
</organism>
<dbReference type="EMBL" id="BJNH01000100">
    <property type="protein sequence ID" value="GEC28992.1"/>
    <property type="molecule type" value="Genomic_DNA"/>
</dbReference>
<keyword evidence="2" id="KW-1185">Reference proteome</keyword>
<gene>
    <name evidence="1" type="ORF">PSA01_60210</name>
</gene>
<sequence>MDVLHVGDIEQLLDTAEAPHRVLHRADDGAFTVLGELRLALRDPSPRFDVELGLHPGQNELALIGRIEPIPVGCLGQPLHDRGMDTSGQVMIHRCAT</sequence>
<evidence type="ECO:0000313" key="2">
    <source>
        <dbReference type="Proteomes" id="UP000320693"/>
    </source>
</evidence>
<comment type="caution">
    <text evidence="1">The sequence shown here is derived from an EMBL/GenBank/DDBJ whole genome shotgun (WGS) entry which is preliminary data.</text>
</comment>
<dbReference type="Proteomes" id="UP000320693">
    <property type="component" value="Unassembled WGS sequence"/>
</dbReference>
<reference evidence="1 2" key="1">
    <citation type="submission" date="2019-06" db="EMBL/GenBank/DDBJ databases">
        <title>Whole genome shotgun sequence of Pseudonocardia saturnea NBRC 14499.</title>
        <authorList>
            <person name="Hosoyama A."/>
            <person name="Uohara A."/>
            <person name="Ohji S."/>
            <person name="Ichikawa N."/>
        </authorList>
    </citation>
    <scope>NUCLEOTIDE SEQUENCE [LARGE SCALE GENOMIC DNA]</scope>
    <source>
        <strain evidence="1 2">NBRC 14499</strain>
    </source>
</reference>